<gene>
    <name evidence="3" type="ORF">K460DRAFT_372824</name>
</gene>
<evidence type="ECO:0000256" key="1">
    <source>
        <dbReference type="SAM" id="MobiDB-lite"/>
    </source>
</evidence>
<protein>
    <submittedName>
        <fullName evidence="3">Uncharacterized protein</fullName>
    </submittedName>
</protein>
<accession>A0A9P4LD29</accession>
<name>A0A9P4LD29_9PLEO</name>
<dbReference type="GeneID" id="63851788"/>
<keyword evidence="2" id="KW-0472">Membrane</keyword>
<dbReference type="EMBL" id="ML976614">
    <property type="protein sequence ID" value="KAF1850625.1"/>
    <property type="molecule type" value="Genomic_DNA"/>
</dbReference>
<dbReference type="PANTHER" id="PTHR37576">
    <property type="entry name" value="DEFECT AT LOW TEMPERATURE PROTEIN 1"/>
    <property type="match status" value="1"/>
</dbReference>
<feature type="transmembrane region" description="Helical" evidence="2">
    <location>
        <begin position="102"/>
        <end position="120"/>
    </location>
</feature>
<keyword evidence="2" id="KW-1133">Transmembrane helix</keyword>
<evidence type="ECO:0000256" key="2">
    <source>
        <dbReference type="SAM" id="Phobius"/>
    </source>
</evidence>
<dbReference type="RefSeq" id="XP_040793188.1">
    <property type="nucleotide sequence ID" value="XM_040934537.1"/>
</dbReference>
<dbReference type="OrthoDB" id="5357734at2759"/>
<comment type="caution">
    <text evidence="3">The sequence shown here is derived from an EMBL/GenBank/DDBJ whole genome shotgun (WGS) entry which is preliminary data.</text>
</comment>
<feature type="transmembrane region" description="Helical" evidence="2">
    <location>
        <begin position="501"/>
        <end position="525"/>
    </location>
</feature>
<evidence type="ECO:0000313" key="4">
    <source>
        <dbReference type="Proteomes" id="UP000800039"/>
    </source>
</evidence>
<dbReference type="AlphaFoldDB" id="A0A9P4LD29"/>
<evidence type="ECO:0000313" key="3">
    <source>
        <dbReference type="EMBL" id="KAF1850625.1"/>
    </source>
</evidence>
<feature type="region of interest" description="Disordered" evidence="1">
    <location>
        <begin position="1"/>
        <end position="56"/>
    </location>
</feature>
<keyword evidence="2" id="KW-0812">Transmembrane</keyword>
<organism evidence="3 4">
    <name type="scientific">Cucurbitaria berberidis CBS 394.84</name>
    <dbReference type="NCBI Taxonomy" id="1168544"/>
    <lineage>
        <taxon>Eukaryota</taxon>
        <taxon>Fungi</taxon>
        <taxon>Dikarya</taxon>
        <taxon>Ascomycota</taxon>
        <taxon>Pezizomycotina</taxon>
        <taxon>Dothideomycetes</taxon>
        <taxon>Pleosporomycetidae</taxon>
        <taxon>Pleosporales</taxon>
        <taxon>Pleosporineae</taxon>
        <taxon>Cucurbitariaceae</taxon>
        <taxon>Cucurbitaria</taxon>
    </lineage>
</organism>
<feature type="compositionally biased region" description="Basic and acidic residues" evidence="1">
    <location>
        <begin position="32"/>
        <end position="46"/>
    </location>
</feature>
<dbReference type="PANTHER" id="PTHR37576:SF2">
    <property type="entry name" value="DEFECT AT LOW TEMPERATURE PROTEIN 1"/>
    <property type="match status" value="1"/>
</dbReference>
<dbReference type="InterPro" id="IPR021514">
    <property type="entry name" value="DUF3176"/>
</dbReference>
<reference evidence="3" key="1">
    <citation type="submission" date="2020-01" db="EMBL/GenBank/DDBJ databases">
        <authorList>
            <consortium name="DOE Joint Genome Institute"/>
            <person name="Haridas S."/>
            <person name="Albert R."/>
            <person name="Binder M."/>
            <person name="Bloem J."/>
            <person name="Labutti K."/>
            <person name="Salamov A."/>
            <person name="Andreopoulos B."/>
            <person name="Baker S.E."/>
            <person name="Barry K."/>
            <person name="Bills G."/>
            <person name="Bluhm B.H."/>
            <person name="Cannon C."/>
            <person name="Castanera R."/>
            <person name="Culley D.E."/>
            <person name="Daum C."/>
            <person name="Ezra D."/>
            <person name="Gonzalez J.B."/>
            <person name="Henrissat B."/>
            <person name="Kuo A."/>
            <person name="Liang C."/>
            <person name="Lipzen A."/>
            <person name="Lutzoni F."/>
            <person name="Magnuson J."/>
            <person name="Mondo S."/>
            <person name="Nolan M."/>
            <person name="Ohm R."/>
            <person name="Pangilinan J."/>
            <person name="Park H.-J."/>
            <person name="Ramirez L."/>
            <person name="Alfaro M."/>
            <person name="Sun H."/>
            <person name="Tritt A."/>
            <person name="Yoshinaga Y."/>
            <person name="Zwiers L.-H."/>
            <person name="Turgeon B.G."/>
            <person name="Goodwin S.B."/>
            <person name="Spatafora J.W."/>
            <person name="Crous P.W."/>
            <person name="Grigoriev I.V."/>
        </authorList>
    </citation>
    <scope>NUCLEOTIDE SEQUENCE</scope>
    <source>
        <strain evidence="3">CBS 394.84</strain>
    </source>
</reference>
<keyword evidence="4" id="KW-1185">Reference proteome</keyword>
<proteinExistence type="predicted"/>
<dbReference type="Pfam" id="PF11374">
    <property type="entry name" value="DUF3176"/>
    <property type="match status" value="1"/>
</dbReference>
<dbReference type="Proteomes" id="UP000800039">
    <property type="component" value="Unassembled WGS sequence"/>
</dbReference>
<feature type="transmembrane region" description="Helical" evidence="2">
    <location>
        <begin position="63"/>
        <end position="82"/>
    </location>
</feature>
<sequence>MAAVYSKSPYSRVNAHEETPETSVSDGVELQVLRDESNSQDKKTHTEVPQSQSRRPPFPWQGVTALVSIVLLTAAAVGVLLASNGSPIERWKIRNVNTQPQVWLSVLATITDGLTMFALAKAAEATYWRAAARGTTLRNMYDLYEFHSLVGAINNLVRLRGNRLAVVTLLCLVSALRGPLFQRASVVVGNATWKTSGVQKLNVAQLIPPIFFLDTPILINGSLSNEECGDVCSGKVKGYGFDIKCSEVTKIPWDISGNSTVRQEFQDMTNRIGDAVPAFNSSAHLQGLPYPEYANATDFIAAEQRGWFEVVNLFKTEPICGGDLSISTCSLHHAVVEYEVSLRNGTISLSRDNWQEDNVLFQTPTWLLPDLINQDTTWGPTVQWAAWYLSQFNQEISINPNRDGGPFEGVDPRFLLAKRFINGTISAPNCNTTFGDPTQFVLNRLREMAFRVAVAVAGIADRDALFGSRALAQEGLPLTQNWTQGIDVTGQRSVVALSVSIPYLVCAVVCSLLAVVAIVPLYWAARSEELRPLSFNPLDVARIFDAPLLRDADEKDIEGYVRKEDGARRVRYGVRGSADSEGMVAARIISEDK</sequence>